<sequence>MAHQARSRWRTRVVVRLIVAAGIGVAAATLVPLLAGLRYAPSVGWIAAASTYLVWTWIVVLPMDADRTREHVEPEDPPRGWLTDAVILTASVASLAGVEHLLVAGSKSGPEKDVAAAVGVVSIVAAWCVVHTVFSVRYADVYYSDAADGITSINFNGSDAPRFLDFFYLGFTIGMTYQVSDTTLQTGQLRRIALAQALLSYLFGAVILAVTINLVVALSNS</sequence>
<accession>A0A9P3Q3Y4</accession>
<evidence type="ECO:0000313" key="2">
    <source>
        <dbReference type="EMBL" id="GLB82498.1"/>
    </source>
</evidence>
<dbReference type="GeneID" id="83628239"/>
<proteinExistence type="predicted"/>
<name>A0A9P3Q3Y4_9MYCO</name>
<dbReference type="Pfam" id="PF07077">
    <property type="entry name" value="DUF1345"/>
    <property type="match status" value="1"/>
</dbReference>
<feature type="transmembrane region" description="Helical" evidence="1">
    <location>
        <begin position="43"/>
        <end position="61"/>
    </location>
</feature>
<protein>
    <recommendedName>
        <fullName evidence="5">DUF1345 domain-containing protein</fullName>
    </recommendedName>
</protein>
<dbReference type="AlphaFoldDB" id="A0A9P3Q3Y4"/>
<keyword evidence="1" id="KW-1133">Transmembrane helix</keyword>
<evidence type="ECO:0000313" key="3">
    <source>
        <dbReference type="EMBL" id="GLD28840.1"/>
    </source>
</evidence>
<comment type="caution">
    <text evidence="3">The sequence shown here is derived from an EMBL/GenBank/DDBJ whole genome shotgun (WGS) entry which is preliminary data.</text>
</comment>
<evidence type="ECO:0008006" key="5">
    <source>
        <dbReference type="Google" id="ProtNLM"/>
    </source>
</evidence>
<keyword evidence="1" id="KW-0472">Membrane</keyword>
<dbReference type="InterPro" id="IPR009781">
    <property type="entry name" value="DUF1345"/>
</dbReference>
<reference evidence="3" key="1">
    <citation type="submission" date="2022-08" db="EMBL/GenBank/DDBJ databases">
        <title>Mycobacterium kiyosense sp. nov., scotochromogenic slow-glowing species isolated from respiratory specimens.</title>
        <authorList>
            <person name="Fukano H."/>
            <person name="Kazumi Y."/>
            <person name="Sakagami N."/>
            <person name="Ato M."/>
            <person name="Mitarai S."/>
            <person name="Hoshino Y."/>
        </authorList>
    </citation>
    <scope>NUCLEOTIDE SEQUENCE</scope>
    <source>
        <strain evidence="3">1413</strain>
        <strain evidence="2">SRL2020-028</strain>
    </source>
</reference>
<organism evidence="3 4">
    <name type="scientific">Mycobacterium kiyosense</name>
    <dbReference type="NCBI Taxonomy" id="2871094"/>
    <lineage>
        <taxon>Bacteria</taxon>
        <taxon>Bacillati</taxon>
        <taxon>Actinomycetota</taxon>
        <taxon>Actinomycetes</taxon>
        <taxon>Mycobacteriales</taxon>
        <taxon>Mycobacteriaceae</taxon>
        <taxon>Mycobacterium</taxon>
    </lineage>
</organism>
<feature type="transmembrane region" description="Helical" evidence="1">
    <location>
        <begin position="114"/>
        <end position="134"/>
    </location>
</feature>
<gene>
    <name evidence="3" type="ORF">Mkiyose1413_07230</name>
    <name evidence="2" type="ORF">SRL2020028_17540</name>
</gene>
<dbReference type="EMBL" id="BRZI01000003">
    <property type="protein sequence ID" value="GLD28840.1"/>
    <property type="molecule type" value="Genomic_DNA"/>
</dbReference>
<feature type="transmembrane region" description="Helical" evidence="1">
    <location>
        <begin position="13"/>
        <end position="37"/>
    </location>
</feature>
<dbReference type="RefSeq" id="WP_236981489.1">
    <property type="nucleotide sequence ID" value="NZ_BRXE01000012.1"/>
</dbReference>
<dbReference type="Proteomes" id="UP001064782">
    <property type="component" value="Unassembled WGS sequence"/>
</dbReference>
<feature type="transmembrane region" description="Helical" evidence="1">
    <location>
        <begin position="198"/>
        <end position="218"/>
    </location>
</feature>
<keyword evidence="4" id="KW-1185">Reference proteome</keyword>
<keyword evidence="1" id="KW-0812">Transmembrane</keyword>
<feature type="transmembrane region" description="Helical" evidence="1">
    <location>
        <begin position="81"/>
        <end position="102"/>
    </location>
</feature>
<dbReference type="Proteomes" id="UP001165663">
    <property type="component" value="Unassembled WGS sequence"/>
</dbReference>
<dbReference type="EMBL" id="BRXE01000012">
    <property type="protein sequence ID" value="GLB82498.1"/>
    <property type="molecule type" value="Genomic_DNA"/>
</dbReference>
<evidence type="ECO:0000256" key="1">
    <source>
        <dbReference type="SAM" id="Phobius"/>
    </source>
</evidence>
<evidence type="ECO:0000313" key="4">
    <source>
        <dbReference type="Proteomes" id="UP001064782"/>
    </source>
</evidence>